<evidence type="ECO:0000313" key="2">
    <source>
        <dbReference type="EMBL" id="KAJ8420442.1"/>
    </source>
</evidence>
<feature type="compositionally biased region" description="Basic residues" evidence="1">
    <location>
        <begin position="172"/>
        <end position="182"/>
    </location>
</feature>
<evidence type="ECO:0000313" key="4">
    <source>
        <dbReference type="EMBL" id="KAJ8420606.1"/>
    </source>
</evidence>
<comment type="caution">
    <text evidence="3">The sequence shown here is derived from an EMBL/GenBank/DDBJ whole genome shotgun (WGS) entry which is preliminary data.</text>
</comment>
<organism evidence="3 5">
    <name type="scientific">Carnegiea gigantea</name>
    <dbReference type="NCBI Taxonomy" id="171969"/>
    <lineage>
        <taxon>Eukaryota</taxon>
        <taxon>Viridiplantae</taxon>
        <taxon>Streptophyta</taxon>
        <taxon>Embryophyta</taxon>
        <taxon>Tracheophyta</taxon>
        <taxon>Spermatophyta</taxon>
        <taxon>Magnoliopsida</taxon>
        <taxon>eudicotyledons</taxon>
        <taxon>Gunneridae</taxon>
        <taxon>Pentapetalae</taxon>
        <taxon>Caryophyllales</taxon>
        <taxon>Cactineae</taxon>
        <taxon>Cactaceae</taxon>
        <taxon>Cactoideae</taxon>
        <taxon>Echinocereeae</taxon>
        <taxon>Carnegiea</taxon>
    </lineage>
</organism>
<dbReference type="EMBL" id="JAKOGI010003427">
    <property type="protein sequence ID" value="KAJ8420442.1"/>
    <property type="molecule type" value="Genomic_DNA"/>
</dbReference>
<feature type="region of interest" description="Disordered" evidence="1">
    <location>
        <begin position="50"/>
        <end position="70"/>
    </location>
</feature>
<evidence type="ECO:0000313" key="5">
    <source>
        <dbReference type="Proteomes" id="UP001153076"/>
    </source>
</evidence>
<accession>A0A9Q1JFZ0</accession>
<dbReference type="EMBL" id="JAKOGI010003399">
    <property type="protein sequence ID" value="KAJ8420484.1"/>
    <property type="molecule type" value="Genomic_DNA"/>
</dbReference>
<feature type="compositionally biased region" description="Low complexity" evidence="1">
    <location>
        <begin position="99"/>
        <end position="112"/>
    </location>
</feature>
<protein>
    <submittedName>
        <fullName evidence="3">Uncharacterized protein</fullName>
    </submittedName>
</protein>
<dbReference type="EMBL" id="JAKOGI010003308">
    <property type="protein sequence ID" value="KAJ8420606.1"/>
    <property type="molecule type" value="Genomic_DNA"/>
</dbReference>
<dbReference type="OrthoDB" id="1301570at2759"/>
<sequence length="233" mass="25279">MAVAYKTARSSPTCCLLGDGDSRGPHDRLAIAMSLGPPCLAMTRVSPGSNKNIHHGYPPGWGSRGGGRGGREGCTMHGGRTGGRGRSPGRQTVHATVTETEAEANSSSTAAVPMPPLNRPMGRPSSSIIKRIVQFGPKGVQPGSMTVIKECKGGKDVEDEDAHKSTIIEGKMKKKGRGKRHHEREDEEHGKHKRKIVWLACIIWAVNPTHEKYLNKKIDMYDEMTIVVRKDVA</sequence>
<gene>
    <name evidence="4" type="ORF">Cgig2_016403</name>
    <name evidence="3" type="ORF">Cgig2_021291</name>
    <name evidence="2" type="ORF">Cgig2_030823</name>
</gene>
<feature type="region of interest" description="Disordered" evidence="1">
    <location>
        <begin position="99"/>
        <end position="119"/>
    </location>
</feature>
<name>A0A9Q1JFZ0_9CARY</name>
<proteinExistence type="predicted"/>
<reference evidence="3" key="1">
    <citation type="submission" date="2022-04" db="EMBL/GenBank/DDBJ databases">
        <title>Carnegiea gigantea Genome sequencing and assembly v2.</title>
        <authorList>
            <person name="Copetti D."/>
            <person name="Sanderson M.J."/>
            <person name="Burquez A."/>
            <person name="Wojciechowski M.F."/>
        </authorList>
    </citation>
    <scope>NUCLEOTIDE SEQUENCE</scope>
    <source>
        <strain evidence="3">SGP5-SGP5p</strain>
        <tissue evidence="3">Aerial part</tissue>
    </source>
</reference>
<feature type="region of interest" description="Disordered" evidence="1">
    <location>
        <begin position="172"/>
        <end position="191"/>
    </location>
</feature>
<keyword evidence="5" id="KW-1185">Reference proteome</keyword>
<dbReference type="Proteomes" id="UP001153076">
    <property type="component" value="Unassembled WGS sequence"/>
</dbReference>
<evidence type="ECO:0000256" key="1">
    <source>
        <dbReference type="SAM" id="MobiDB-lite"/>
    </source>
</evidence>
<evidence type="ECO:0000313" key="3">
    <source>
        <dbReference type="EMBL" id="KAJ8420484.1"/>
    </source>
</evidence>
<dbReference type="AlphaFoldDB" id="A0A9Q1JFZ0"/>